<dbReference type="Pfam" id="PF05378">
    <property type="entry name" value="Hydant_A_N"/>
    <property type="match status" value="1"/>
</dbReference>
<reference evidence="3 4" key="1">
    <citation type="submission" date="2018-09" db="EMBL/GenBank/DDBJ databases">
        <title>Complete genome sequence of Euzebya sp. DY32-46 isolated from seawater of Pacific Ocean.</title>
        <authorList>
            <person name="Xu L."/>
            <person name="Wu Y.-H."/>
            <person name="Xu X.-W."/>
        </authorList>
    </citation>
    <scope>NUCLEOTIDE SEQUENCE [LARGE SCALE GENOMIC DNA]</scope>
    <source>
        <strain evidence="3 4">DY32-46</strain>
    </source>
</reference>
<dbReference type="KEGG" id="euz:DVS28_a3105"/>
<dbReference type="GO" id="GO:0005829">
    <property type="term" value="C:cytosol"/>
    <property type="evidence" value="ECO:0007669"/>
    <property type="project" value="TreeGrafter"/>
</dbReference>
<dbReference type="Pfam" id="PF01968">
    <property type="entry name" value="Hydantoinase_A"/>
    <property type="match status" value="1"/>
</dbReference>
<evidence type="ECO:0000259" key="1">
    <source>
        <dbReference type="Pfam" id="PF01968"/>
    </source>
</evidence>
<evidence type="ECO:0000313" key="4">
    <source>
        <dbReference type="Proteomes" id="UP000264006"/>
    </source>
</evidence>
<dbReference type="EMBL" id="CP031165">
    <property type="protein sequence ID" value="AXV07781.1"/>
    <property type="molecule type" value="Genomic_DNA"/>
</dbReference>
<dbReference type="GO" id="GO:0017168">
    <property type="term" value="F:5-oxoprolinase (ATP-hydrolyzing) activity"/>
    <property type="evidence" value="ECO:0007669"/>
    <property type="project" value="TreeGrafter"/>
</dbReference>
<dbReference type="InterPro" id="IPR045079">
    <property type="entry name" value="Oxoprolinase-like"/>
</dbReference>
<dbReference type="OrthoDB" id="9768323at2"/>
<dbReference type="AlphaFoldDB" id="A0A346XZY4"/>
<protein>
    <submittedName>
        <fullName evidence="3">N-methylhydantoinase A</fullName>
    </submittedName>
</protein>
<dbReference type="InterPro" id="IPR008040">
    <property type="entry name" value="Hydant_A_N"/>
</dbReference>
<dbReference type="PANTHER" id="PTHR11365">
    <property type="entry name" value="5-OXOPROLINASE RELATED"/>
    <property type="match status" value="1"/>
</dbReference>
<name>A0A346XZY4_9ACTN</name>
<organism evidence="3 4">
    <name type="scientific">Euzebya pacifica</name>
    <dbReference type="NCBI Taxonomy" id="1608957"/>
    <lineage>
        <taxon>Bacteria</taxon>
        <taxon>Bacillati</taxon>
        <taxon>Actinomycetota</taxon>
        <taxon>Nitriliruptoria</taxon>
        <taxon>Euzebyales</taxon>
    </lineage>
</organism>
<dbReference type="SUPFAM" id="SSF53067">
    <property type="entry name" value="Actin-like ATPase domain"/>
    <property type="match status" value="1"/>
</dbReference>
<keyword evidence="4" id="KW-1185">Reference proteome</keyword>
<dbReference type="GO" id="GO:0006749">
    <property type="term" value="P:glutathione metabolic process"/>
    <property type="evidence" value="ECO:0007669"/>
    <property type="project" value="TreeGrafter"/>
</dbReference>
<feature type="domain" description="Hydantoinase A/oxoprolinase" evidence="1">
    <location>
        <begin position="209"/>
        <end position="481"/>
    </location>
</feature>
<dbReference type="Proteomes" id="UP000264006">
    <property type="component" value="Chromosome"/>
</dbReference>
<proteinExistence type="predicted"/>
<sequence>MPQQSPPPSPTAPLVAGVDVGGTFTDAVVLTADGPRLAKVPTTPSDQGEGLVAAVEAAGQRPTVDLQALAHGTTTATNAVLERTLDRAVLLVTEGFADVLTIARQNRPSLYDLSAVRPAPTIPRDMVVPVPERITVDGEVLTPLTEAAIEAVVARTVALQPDAVAICLLFGWADPSHEHRLATAVAAALPDVHITVSADLVGSIREYERASTCALNAAVGPTMGRYLQRLSDRLPDTDVTVMTSGGGTADLDRMVAEPVHTLLSGPAGGVVAAAAAARSAGFDDAIAFDMGGTSTDVCLIRGGEPVVSLAGTIDGLPIGTSTIGIHTVGAGGGSIAALDAGGALRVGPRSAGSDPGPACYGRGGTQPTVTDAHAVLGHLDSLAGGTMTADVAAAERAIARIEGVTATGILDVVRAAMARALRRVSTEAGVDPDSLALVAYGGAGPLHASALARMLGCRATVLAPAPGVLSAVGLLTAPQRREWSRTVMVPPERLRDTLELLPLDESVTGSIPDAAATVRTVADLRYVGQAHELRIDVDPDAGEDLGTLAAFHRRHEQVYGYALHDADVVVVTVRRISQRPALHTEAVTGWDLGPSTPTTTRTADLGDGPEAVSVVARGSLRPGDTVSGSAILVQPDSTGLLLHGDVGTVDDHLNLVIRHG</sequence>
<dbReference type="InterPro" id="IPR002821">
    <property type="entry name" value="Hydantoinase_A"/>
</dbReference>
<dbReference type="RefSeq" id="WP_114592224.1">
    <property type="nucleotide sequence ID" value="NZ_CP031165.1"/>
</dbReference>
<evidence type="ECO:0000259" key="2">
    <source>
        <dbReference type="Pfam" id="PF05378"/>
    </source>
</evidence>
<dbReference type="InterPro" id="IPR043129">
    <property type="entry name" value="ATPase_NBD"/>
</dbReference>
<accession>A0A346XZY4</accession>
<feature type="domain" description="Hydantoinase/oxoprolinase N-terminal" evidence="2">
    <location>
        <begin position="17"/>
        <end position="185"/>
    </location>
</feature>
<dbReference type="PANTHER" id="PTHR11365:SF23">
    <property type="entry name" value="HYPOTHETICAL 5-OXOPROLINASE (EUROFUNG)-RELATED"/>
    <property type="match status" value="1"/>
</dbReference>
<gene>
    <name evidence="3" type="ORF">DVS28_a3105</name>
</gene>
<evidence type="ECO:0000313" key="3">
    <source>
        <dbReference type="EMBL" id="AXV07781.1"/>
    </source>
</evidence>